<keyword evidence="9" id="KW-1185">Reference proteome</keyword>
<name>A0ABP0VLR0_9BRYO</name>
<dbReference type="PROSITE" id="PS50066">
    <property type="entry name" value="MADS_BOX_2"/>
    <property type="match status" value="1"/>
</dbReference>
<dbReference type="Proteomes" id="UP001497444">
    <property type="component" value="Chromosome 1"/>
</dbReference>
<proteinExistence type="predicted"/>
<dbReference type="PRINTS" id="PR00404">
    <property type="entry name" value="MADSDOMAIN"/>
</dbReference>
<gene>
    <name evidence="8" type="ORF">CSSPJE1EN1_LOCUS860</name>
</gene>
<evidence type="ECO:0000256" key="3">
    <source>
        <dbReference type="ARBA" id="ARBA00023125"/>
    </source>
</evidence>
<reference evidence="8 9" key="1">
    <citation type="submission" date="2024-02" db="EMBL/GenBank/DDBJ databases">
        <authorList>
            <consortium name="ELIXIR-Norway"/>
            <consortium name="Elixir Norway"/>
        </authorList>
    </citation>
    <scope>NUCLEOTIDE SEQUENCE [LARGE SCALE GENOMIC DNA]</scope>
</reference>
<keyword evidence="5" id="KW-0539">Nucleus</keyword>
<dbReference type="InterPro" id="IPR033897">
    <property type="entry name" value="SRF-like_MADS-box"/>
</dbReference>
<comment type="subcellular location">
    <subcellularLocation>
        <location evidence="1">Nucleus</location>
    </subcellularLocation>
</comment>
<evidence type="ECO:0000256" key="2">
    <source>
        <dbReference type="ARBA" id="ARBA00023015"/>
    </source>
</evidence>
<dbReference type="InterPro" id="IPR036879">
    <property type="entry name" value="TF_MADSbox_sf"/>
</dbReference>
<evidence type="ECO:0000313" key="8">
    <source>
        <dbReference type="EMBL" id="CAK9255382.1"/>
    </source>
</evidence>
<evidence type="ECO:0000259" key="7">
    <source>
        <dbReference type="PROSITE" id="PS50066"/>
    </source>
</evidence>
<dbReference type="InterPro" id="IPR002100">
    <property type="entry name" value="TF_MADSbox"/>
</dbReference>
<dbReference type="CDD" id="cd00266">
    <property type="entry name" value="MADS_SRF_like"/>
    <property type="match status" value="1"/>
</dbReference>
<dbReference type="Pfam" id="PF00319">
    <property type="entry name" value="SRF-TF"/>
    <property type="match status" value="1"/>
</dbReference>
<protein>
    <recommendedName>
        <fullName evidence="7">MADS-box domain-containing protein</fullName>
    </recommendedName>
</protein>
<keyword evidence="6" id="KW-0175">Coiled coil</keyword>
<evidence type="ECO:0000313" key="9">
    <source>
        <dbReference type="Proteomes" id="UP001497444"/>
    </source>
</evidence>
<keyword evidence="2" id="KW-0805">Transcription regulation</keyword>
<evidence type="ECO:0000256" key="5">
    <source>
        <dbReference type="ARBA" id="ARBA00023242"/>
    </source>
</evidence>
<keyword evidence="3" id="KW-0238">DNA-binding</keyword>
<feature type="coiled-coil region" evidence="6">
    <location>
        <begin position="92"/>
        <end position="147"/>
    </location>
</feature>
<evidence type="ECO:0000256" key="6">
    <source>
        <dbReference type="SAM" id="Coils"/>
    </source>
</evidence>
<keyword evidence="4" id="KW-0804">Transcription</keyword>
<organism evidence="8 9">
    <name type="scientific">Sphagnum jensenii</name>
    <dbReference type="NCBI Taxonomy" id="128206"/>
    <lineage>
        <taxon>Eukaryota</taxon>
        <taxon>Viridiplantae</taxon>
        <taxon>Streptophyta</taxon>
        <taxon>Embryophyta</taxon>
        <taxon>Bryophyta</taxon>
        <taxon>Sphagnophytina</taxon>
        <taxon>Sphagnopsida</taxon>
        <taxon>Sphagnales</taxon>
        <taxon>Sphagnaceae</taxon>
        <taxon>Sphagnum</taxon>
    </lineage>
</organism>
<dbReference type="PANTHER" id="PTHR48019">
    <property type="entry name" value="SERUM RESPONSE FACTOR HOMOLOG"/>
    <property type="match status" value="1"/>
</dbReference>
<dbReference type="SUPFAM" id="SSF55455">
    <property type="entry name" value="SRF-like"/>
    <property type="match status" value="1"/>
</dbReference>
<accession>A0ABP0VLR0</accession>
<dbReference type="EMBL" id="OZ020096">
    <property type="protein sequence ID" value="CAK9255382.1"/>
    <property type="molecule type" value="Genomic_DNA"/>
</dbReference>
<evidence type="ECO:0000256" key="4">
    <source>
        <dbReference type="ARBA" id="ARBA00023163"/>
    </source>
</evidence>
<dbReference type="SMART" id="SM00432">
    <property type="entry name" value="MADS"/>
    <property type="match status" value="1"/>
</dbReference>
<sequence length="254" mass="28080">MGRNKIAIAHIKSDASRAVTYSKRKKGLLKKVKELAVLCGVEVCLMCHPQVGAPLTWGTPGVAPVIARYKSLACEEREKRKLDNTTLLHHQLQKLTADLHHLVDQNRKLADNLESPLWDDRLNAYGLEELEEVANQLLLKKEEVADHLAHFSNSAQLSDQQVAALALNQEQTMSFLQQRGGGSALFLDQMKMENAATSCCFGRPETCCNAAAPPADNYCTFTNDLPPPPSSSSSLLQDQDNQTLLDFSHFISQL</sequence>
<feature type="domain" description="MADS-box" evidence="7">
    <location>
        <begin position="1"/>
        <end position="61"/>
    </location>
</feature>
<dbReference type="InterPro" id="IPR050142">
    <property type="entry name" value="MADS-box/MEF2_TF"/>
</dbReference>
<dbReference type="Gene3D" id="3.40.1810.10">
    <property type="entry name" value="Transcription factor, MADS-box"/>
    <property type="match status" value="1"/>
</dbReference>
<evidence type="ECO:0000256" key="1">
    <source>
        <dbReference type="ARBA" id="ARBA00004123"/>
    </source>
</evidence>